<sequence length="133" mass="14914">MSKLVMIIDDSPTVRKIVEISLRREGFTVASFADGVEALRSVTSRQLERIPDLVILDIDLPKMNGYEIARYLRSKPAWSDTPIIMLSRHNGVVDRLKARLAGVQTYLSKPFTTQTVRDAVNSCLKLAQEVQAV</sequence>
<dbReference type="Pfam" id="PF00072">
    <property type="entry name" value="Response_reg"/>
    <property type="match status" value="1"/>
</dbReference>
<evidence type="ECO:0000313" key="4">
    <source>
        <dbReference type="EMBL" id="GHO44128.1"/>
    </source>
</evidence>
<organism evidence="4 5">
    <name type="scientific">Ktedonospora formicarum</name>
    <dbReference type="NCBI Taxonomy" id="2778364"/>
    <lineage>
        <taxon>Bacteria</taxon>
        <taxon>Bacillati</taxon>
        <taxon>Chloroflexota</taxon>
        <taxon>Ktedonobacteria</taxon>
        <taxon>Ktedonobacterales</taxon>
        <taxon>Ktedonobacteraceae</taxon>
        <taxon>Ktedonospora</taxon>
    </lineage>
</organism>
<dbReference type="SUPFAM" id="SSF52172">
    <property type="entry name" value="CheY-like"/>
    <property type="match status" value="1"/>
</dbReference>
<evidence type="ECO:0000259" key="3">
    <source>
        <dbReference type="PROSITE" id="PS50110"/>
    </source>
</evidence>
<protein>
    <submittedName>
        <fullName evidence="4">Response regulator</fullName>
    </submittedName>
</protein>
<dbReference type="PANTHER" id="PTHR44591:SF3">
    <property type="entry name" value="RESPONSE REGULATORY DOMAIN-CONTAINING PROTEIN"/>
    <property type="match status" value="1"/>
</dbReference>
<evidence type="ECO:0000256" key="2">
    <source>
        <dbReference type="PROSITE-ProRule" id="PRU00169"/>
    </source>
</evidence>
<evidence type="ECO:0000256" key="1">
    <source>
        <dbReference type="ARBA" id="ARBA00022553"/>
    </source>
</evidence>
<dbReference type="PROSITE" id="PS50110">
    <property type="entry name" value="RESPONSE_REGULATORY"/>
    <property type="match status" value="1"/>
</dbReference>
<dbReference type="Proteomes" id="UP000612362">
    <property type="component" value="Unassembled WGS sequence"/>
</dbReference>
<dbReference type="Gene3D" id="3.40.50.2300">
    <property type="match status" value="1"/>
</dbReference>
<feature type="domain" description="Response regulatory" evidence="3">
    <location>
        <begin position="4"/>
        <end position="124"/>
    </location>
</feature>
<dbReference type="InterPro" id="IPR011006">
    <property type="entry name" value="CheY-like_superfamily"/>
</dbReference>
<name>A0A8J3MS08_9CHLR</name>
<dbReference type="RefSeq" id="WP_220193548.1">
    <property type="nucleotide sequence ID" value="NZ_BNJF01000001.1"/>
</dbReference>
<gene>
    <name evidence="4" type="primary">pilG_2</name>
    <name evidence="4" type="ORF">KSX_22910</name>
</gene>
<dbReference type="CDD" id="cd17574">
    <property type="entry name" value="REC_OmpR"/>
    <property type="match status" value="1"/>
</dbReference>
<keyword evidence="5" id="KW-1185">Reference proteome</keyword>
<dbReference type="AlphaFoldDB" id="A0A8J3MS08"/>
<proteinExistence type="predicted"/>
<keyword evidence="1 2" id="KW-0597">Phosphoprotein</keyword>
<dbReference type="InterPro" id="IPR001789">
    <property type="entry name" value="Sig_transdc_resp-reg_receiver"/>
</dbReference>
<dbReference type="InterPro" id="IPR050595">
    <property type="entry name" value="Bact_response_regulator"/>
</dbReference>
<dbReference type="GO" id="GO:0000160">
    <property type="term" value="P:phosphorelay signal transduction system"/>
    <property type="evidence" value="ECO:0007669"/>
    <property type="project" value="InterPro"/>
</dbReference>
<comment type="caution">
    <text evidence="4">The sequence shown here is derived from an EMBL/GenBank/DDBJ whole genome shotgun (WGS) entry which is preliminary data.</text>
</comment>
<feature type="modified residue" description="4-aspartylphosphate" evidence="2">
    <location>
        <position position="57"/>
    </location>
</feature>
<accession>A0A8J3MS08</accession>
<dbReference type="PANTHER" id="PTHR44591">
    <property type="entry name" value="STRESS RESPONSE REGULATOR PROTEIN 1"/>
    <property type="match status" value="1"/>
</dbReference>
<reference evidence="4" key="1">
    <citation type="submission" date="2020-10" db="EMBL/GenBank/DDBJ databases">
        <title>Taxonomic study of unclassified bacteria belonging to the class Ktedonobacteria.</title>
        <authorList>
            <person name="Yabe S."/>
            <person name="Wang C.M."/>
            <person name="Zheng Y."/>
            <person name="Sakai Y."/>
            <person name="Cavaletti L."/>
            <person name="Monciardini P."/>
            <person name="Donadio S."/>
        </authorList>
    </citation>
    <scope>NUCLEOTIDE SEQUENCE</scope>
    <source>
        <strain evidence="4">SOSP1-1</strain>
    </source>
</reference>
<dbReference type="EMBL" id="BNJF01000001">
    <property type="protein sequence ID" value="GHO44128.1"/>
    <property type="molecule type" value="Genomic_DNA"/>
</dbReference>
<evidence type="ECO:0000313" key="5">
    <source>
        <dbReference type="Proteomes" id="UP000612362"/>
    </source>
</evidence>
<dbReference type="SMART" id="SM00448">
    <property type="entry name" value="REC"/>
    <property type="match status" value="1"/>
</dbReference>